<name>A0AAD6MLX4_9ROSI</name>
<dbReference type="InterPro" id="IPR001078">
    <property type="entry name" value="2-oxoacid_DH_actylTfrase"/>
</dbReference>
<dbReference type="Proteomes" id="UP001164929">
    <property type="component" value="Chromosome 8"/>
</dbReference>
<gene>
    <name evidence="3" type="ORF">NC653_020062</name>
</gene>
<accession>A0AAD6MLX4</accession>
<feature type="region of interest" description="Disordered" evidence="1">
    <location>
        <begin position="1"/>
        <end position="36"/>
    </location>
</feature>
<keyword evidence="3" id="KW-0670">Pyruvate</keyword>
<dbReference type="PANTHER" id="PTHR23151">
    <property type="entry name" value="DIHYDROLIPOAMIDE ACETYL/SUCCINYL-TRANSFERASE-RELATED"/>
    <property type="match status" value="1"/>
</dbReference>
<dbReference type="AlphaFoldDB" id="A0AAD6MLX4"/>
<feature type="compositionally biased region" description="Polar residues" evidence="1">
    <location>
        <begin position="1"/>
        <end position="17"/>
    </location>
</feature>
<feature type="compositionally biased region" description="Basic and acidic residues" evidence="1">
    <location>
        <begin position="23"/>
        <end position="36"/>
    </location>
</feature>
<dbReference type="GO" id="GO:0006086">
    <property type="term" value="P:pyruvate decarboxylation to acetyl-CoA"/>
    <property type="evidence" value="ECO:0007669"/>
    <property type="project" value="InterPro"/>
</dbReference>
<evidence type="ECO:0000259" key="2">
    <source>
        <dbReference type="Pfam" id="PF00198"/>
    </source>
</evidence>
<reference evidence="3" key="1">
    <citation type="journal article" date="2023" name="Mol. Ecol. Resour.">
        <title>Chromosome-level genome assembly of a triploid poplar Populus alba 'Berolinensis'.</title>
        <authorList>
            <person name="Chen S."/>
            <person name="Yu Y."/>
            <person name="Wang X."/>
            <person name="Wang S."/>
            <person name="Zhang T."/>
            <person name="Zhou Y."/>
            <person name="He R."/>
            <person name="Meng N."/>
            <person name="Wang Y."/>
            <person name="Liu W."/>
            <person name="Liu Z."/>
            <person name="Liu J."/>
            <person name="Guo Q."/>
            <person name="Huang H."/>
            <person name="Sederoff R.R."/>
            <person name="Wang G."/>
            <person name="Qu G."/>
            <person name="Chen S."/>
        </authorList>
    </citation>
    <scope>NUCLEOTIDE SEQUENCE</scope>
    <source>
        <strain evidence="3">SC-2020</strain>
    </source>
</reference>
<dbReference type="PANTHER" id="PTHR23151:SF90">
    <property type="entry name" value="DIHYDROLIPOYLLYSINE-RESIDUE ACETYLTRANSFERASE COMPONENT OF PYRUVATE DEHYDROGENASE COMPLEX, MITOCHONDRIAL-RELATED"/>
    <property type="match status" value="1"/>
</dbReference>
<proteinExistence type="predicted"/>
<feature type="domain" description="2-oxoacid dehydrogenase acyltransferase catalytic" evidence="2">
    <location>
        <begin position="59"/>
        <end position="167"/>
    </location>
</feature>
<dbReference type="Gene3D" id="3.30.559.10">
    <property type="entry name" value="Chloramphenicol acetyltransferase-like domain"/>
    <property type="match status" value="1"/>
</dbReference>
<dbReference type="SUPFAM" id="SSF52777">
    <property type="entry name" value="CoA-dependent acyltransferases"/>
    <property type="match status" value="1"/>
</dbReference>
<evidence type="ECO:0000313" key="4">
    <source>
        <dbReference type="Proteomes" id="UP001164929"/>
    </source>
</evidence>
<dbReference type="Pfam" id="PF00198">
    <property type="entry name" value="2-oxoacid_dh"/>
    <property type="match status" value="1"/>
</dbReference>
<evidence type="ECO:0000313" key="3">
    <source>
        <dbReference type="EMBL" id="KAJ6986717.1"/>
    </source>
</evidence>
<dbReference type="GO" id="GO:0016746">
    <property type="term" value="F:acyltransferase activity"/>
    <property type="evidence" value="ECO:0007669"/>
    <property type="project" value="InterPro"/>
</dbReference>
<dbReference type="EMBL" id="JAQIZT010000008">
    <property type="protein sequence ID" value="KAJ6986717.1"/>
    <property type="molecule type" value="Genomic_DNA"/>
</dbReference>
<dbReference type="GO" id="GO:0045254">
    <property type="term" value="C:pyruvate dehydrogenase complex"/>
    <property type="evidence" value="ECO:0007669"/>
    <property type="project" value="InterPro"/>
</dbReference>
<protein>
    <submittedName>
        <fullName evidence="3">Dihydrolipoyllysine-residue acetyltransferase component 1 of pyruvate dehydrogenase complex</fullName>
    </submittedName>
</protein>
<dbReference type="InterPro" id="IPR045257">
    <property type="entry name" value="E2/Pdx1"/>
</dbReference>
<evidence type="ECO:0000256" key="1">
    <source>
        <dbReference type="SAM" id="MobiDB-lite"/>
    </source>
</evidence>
<comment type="caution">
    <text evidence="3">The sequence shown here is derived from an EMBL/GenBank/DDBJ whole genome shotgun (WGS) entry which is preliminary data.</text>
</comment>
<keyword evidence="4" id="KW-1185">Reference proteome</keyword>
<dbReference type="InterPro" id="IPR023213">
    <property type="entry name" value="CAT-like_dom_sf"/>
</dbReference>
<organism evidence="3 4">
    <name type="scientific">Populus alba x Populus x berolinensis</name>
    <dbReference type="NCBI Taxonomy" id="444605"/>
    <lineage>
        <taxon>Eukaryota</taxon>
        <taxon>Viridiplantae</taxon>
        <taxon>Streptophyta</taxon>
        <taxon>Embryophyta</taxon>
        <taxon>Tracheophyta</taxon>
        <taxon>Spermatophyta</taxon>
        <taxon>Magnoliopsida</taxon>
        <taxon>eudicotyledons</taxon>
        <taxon>Gunneridae</taxon>
        <taxon>Pentapetalae</taxon>
        <taxon>rosids</taxon>
        <taxon>fabids</taxon>
        <taxon>Malpighiales</taxon>
        <taxon>Salicaceae</taxon>
        <taxon>Saliceae</taxon>
        <taxon>Populus</taxon>
    </lineage>
</organism>
<sequence>MFWTSSLNQSRASSQLPVPSIRSESEKESLSDVDRRGADMRRTVERARLRVFLERDVGDQKSISAISSEVKQLAEKARVGKLTPNEFQGGTFSISNLGMYPVDQFAAIINPPQAGILAVGRGNKVVEPVLGSDGIERPAVINKMNLTLSADHRVFDGQVSGAFLSALRC</sequence>
<dbReference type="GO" id="GO:0005739">
    <property type="term" value="C:mitochondrion"/>
    <property type="evidence" value="ECO:0007669"/>
    <property type="project" value="TreeGrafter"/>
</dbReference>